<dbReference type="Proteomes" id="UP001596398">
    <property type="component" value="Unassembled WGS sequence"/>
</dbReference>
<dbReference type="GeneID" id="79266844"/>
<evidence type="ECO:0008006" key="3">
    <source>
        <dbReference type="Google" id="ProtNLM"/>
    </source>
</evidence>
<evidence type="ECO:0000313" key="1">
    <source>
        <dbReference type="EMBL" id="MFC7235161.1"/>
    </source>
</evidence>
<protein>
    <recommendedName>
        <fullName evidence="3">Lipoprotein</fullName>
    </recommendedName>
</protein>
<reference evidence="1 2" key="1">
    <citation type="journal article" date="2019" name="Int. J. Syst. Evol. Microbiol.">
        <title>The Global Catalogue of Microorganisms (GCM) 10K type strain sequencing project: providing services to taxonomists for standard genome sequencing and annotation.</title>
        <authorList>
            <consortium name="The Broad Institute Genomics Platform"/>
            <consortium name="The Broad Institute Genome Sequencing Center for Infectious Disease"/>
            <person name="Wu L."/>
            <person name="Ma J."/>
        </authorList>
    </citation>
    <scope>NUCLEOTIDE SEQUENCE [LARGE SCALE GENOMIC DNA]</scope>
    <source>
        <strain evidence="1 2">DT85</strain>
    </source>
</reference>
<keyword evidence="2" id="KW-1185">Reference proteome</keyword>
<evidence type="ECO:0000313" key="2">
    <source>
        <dbReference type="Proteomes" id="UP001596398"/>
    </source>
</evidence>
<gene>
    <name evidence="1" type="ORF">ACFQJ4_07505</name>
</gene>
<dbReference type="RefSeq" id="WP_276233296.1">
    <property type="nucleotide sequence ID" value="NZ_CP119802.1"/>
</dbReference>
<comment type="caution">
    <text evidence="1">The sequence shown here is derived from an EMBL/GenBank/DDBJ whole genome shotgun (WGS) entry which is preliminary data.</text>
</comment>
<dbReference type="PROSITE" id="PS51257">
    <property type="entry name" value="PROKAR_LIPOPROTEIN"/>
    <property type="match status" value="1"/>
</dbReference>
<dbReference type="AlphaFoldDB" id="A0ABD5ZP31"/>
<dbReference type="EMBL" id="JBHTAP010000001">
    <property type="protein sequence ID" value="MFC7235161.1"/>
    <property type="molecule type" value="Genomic_DNA"/>
</dbReference>
<accession>A0ABD5ZP31</accession>
<sequence>MYRALLLVLVALAGCGSFAGGDAPGVTVEGAVDADRLLAADARVRDATSYRVVRNVTVRGDGWTTRADRVRDANGTAAYQRLDITESARLGAVVGRGEVWTNGSAVYVRTYAPDGTRIERGRLPSEPRHYALLTELRGRLLRAGEFRAEPTDGGAVLRSAGDLTLSGNPVAFSVGDPRNVTARVTVAESGLVESVRVAYDAPFRGEFVRVEIRHRVVAVGETTVERPAWTTED</sequence>
<name>A0ABD5ZP31_9EURY</name>
<proteinExistence type="predicted"/>
<organism evidence="1 2">
    <name type="scientific">Halosegnis marinus</name>
    <dbReference type="NCBI Taxonomy" id="3034023"/>
    <lineage>
        <taxon>Archaea</taxon>
        <taxon>Methanobacteriati</taxon>
        <taxon>Methanobacteriota</taxon>
        <taxon>Stenosarchaea group</taxon>
        <taxon>Halobacteria</taxon>
        <taxon>Halobacteriales</taxon>
        <taxon>Natronomonadaceae</taxon>
        <taxon>Halosegnis</taxon>
    </lineage>
</organism>